<dbReference type="Gene3D" id="2.170.140.10">
    <property type="entry name" value="Chitin binding domain"/>
    <property type="match status" value="11"/>
</dbReference>
<evidence type="ECO:0000256" key="4">
    <source>
        <dbReference type="ARBA" id="ARBA00023157"/>
    </source>
</evidence>
<feature type="domain" description="Chitin-binding type-2" evidence="7">
    <location>
        <begin position="91"/>
        <end position="145"/>
    </location>
</feature>
<proteinExistence type="predicted"/>
<dbReference type="OMA" id="KCAKGSF"/>
<keyword evidence="1" id="KW-0147">Chitin-binding</keyword>
<dbReference type="Pfam" id="PF01607">
    <property type="entry name" value="CBM_14"/>
    <property type="match status" value="12"/>
</dbReference>
<feature type="domain" description="Chitin-binding type-2" evidence="7">
    <location>
        <begin position="315"/>
        <end position="369"/>
    </location>
</feature>
<dbReference type="InterPro" id="IPR002557">
    <property type="entry name" value="Chitin-bd_dom"/>
</dbReference>
<dbReference type="OrthoDB" id="7250310at2759"/>
<dbReference type="InterPro" id="IPR051940">
    <property type="entry name" value="Chitin_bind-dev_reg"/>
</dbReference>
<dbReference type="PANTHER" id="PTHR23301">
    <property type="entry name" value="CHITIN BINDING PERITROPHIN-A"/>
    <property type="match status" value="1"/>
</dbReference>
<dbReference type="PROSITE" id="PS50940">
    <property type="entry name" value="CHIT_BIND_II"/>
    <property type="match status" value="12"/>
</dbReference>
<gene>
    <name evidence="9" type="primary">LOC111598919</name>
</gene>
<keyword evidence="3" id="KW-0677">Repeat</keyword>
<sequence length="704" mass="77560">MLTAPVGINYFALTTGLILYFVYPLFAASLDLSESKACVEGTVVSYPQDCSRYFQCLNGRILTQSCPTESYFDPAWEVCVIDLTGICGAAATQCTESQIDVIPGNSCGYALCVNGRFKEVKCQLGSYFNPTQKICEIDEYGICSVPFGKCVEGELEEDPKDCAGYFRCVDGNITEQKCAKGSFFNADLKICEIDENWICVPTDEKCEEGSLKEDPEDCAGYLKCVKGNLIEEKCAKGSFFNADLKICEIDENGICVPKDEKCVEGSIKEDPENCAGYLKCVNERFVEEQCAKGSFFNTDLKICEIDEDGICISKKAKCTEGSLEEDPDDCSGYLRCVNGRLIEEKCAKGSLFNADLKICEIDEDGICNPKDVKCTDGSLEEDPKDCAGYLKCVKGNFIEEKCAKGSFFNIDIKICEIDENGICVPSDEKCEEGSLEEDPEDCAGYLKCVKGNLIEERCAKGSFFNADLKICEIDDNGICIPKDDKCTEGSLEEDPEDCAGYLKCVNERFVEEKCAKGSFFNTDLKICEIDASGFCIRMRDKCFENEVEANPENKCGYLRCANGNFEEFICAGGRYYNSTLETCVLDENGVCAGAGQCENNELRIDPDDCAGYLQCIDGKLVKRLCSHGSYYHRTMLSCVVDDDGVCTPLSDRCEEGERETDPDDCASYLECVDGDFVPQNCVSGSYFDAGIKDCLVDEYGVCIA</sequence>
<dbReference type="KEGG" id="dhe:111598919"/>
<dbReference type="InterPro" id="IPR036508">
    <property type="entry name" value="Chitin-bd_dom_sf"/>
</dbReference>
<feature type="domain" description="Chitin-binding type-2" evidence="7">
    <location>
        <begin position="594"/>
        <end position="648"/>
    </location>
</feature>
<feature type="domain" description="Chitin-binding type-2" evidence="7">
    <location>
        <begin position="427"/>
        <end position="481"/>
    </location>
</feature>
<keyword evidence="6" id="KW-0812">Transmembrane</keyword>
<evidence type="ECO:0000313" key="9">
    <source>
        <dbReference type="RefSeq" id="XP_023170157.2"/>
    </source>
</evidence>
<organism evidence="8 9">
    <name type="scientific">Drosophila hydei</name>
    <name type="common">Fruit fly</name>
    <dbReference type="NCBI Taxonomy" id="7224"/>
    <lineage>
        <taxon>Eukaryota</taxon>
        <taxon>Metazoa</taxon>
        <taxon>Ecdysozoa</taxon>
        <taxon>Arthropoda</taxon>
        <taxon>Hexapoda</taxon>
        <taxon>Insecta</taxon>
        <taxon>Pterygota</taxon>
        <taxon>Neoptera</taxon>
        <taxon>Endopterygota</taxon>
        <taxon>Diptera</taxon>
        <taxon>Brachycera</taxon>
        <taxon>Muscomorpha</taxon>
        <taxon>Ephydroidea</taxon>
        <taxon>Drosophilidae</taxon>
        <taxon>Drosophila</taxon>
    </lineage>
</organism>
<keyword evidence="6" id="KW-0472">Membrane</keyword>
<dbReference type="GO" id="GO:0008061">
    <property type="term" value="F:chitin binding"/>
    <property type="evidence" value="ECO:0007669"/>
    <property type="project" value="UniProtKB-KW"/>
</dbReference>
<dbReference type="SMART" id="SM00494">
    <property type="entry name" value="ChtBD2"/>
    <property type="match status" value="12"/>
</dbReference>
<keyword evidence="4" id="KW-1015">Disulfide bond</keyword>
<dbReference type="SUPFAM" id="SSF57625">
    <property type="entry name" value="Invertebrate chitin-binding proteins"/>
    <property type="match status" value="12"/>
</dbReference>
<feature type="domain" description="Chitin-binding type-2" evidence="7">
    <location>
        <begin position="371"/>
        <end position="425"/>
    </location>
</feature>
<keyword evidence="6" id="KW-1133">Transmembrane helix</keyword>
<evidence type="ECO:0000256" key="2">
    <source>
        <dbReference type="ARBA" id="ARBA00022729"/>
    </source>
</evidence>
<dbReference type="AlphaFoldDB" id="A0A6J1LR15"/>
<feature type="domain" description="Chitin-binding type-2" evidence="7">
    <location>
        <begin position="539"/>
        <end position="593"/>
    </location>
</feature>
<reference evidence="9" key="1">
    <citation type="submission" date="2025-08" db="UniProtKB">
        <authorList>
            <consortium name="RefSeq"/>
        </authorList>
    </citation>
    <scope>IDENTIFICATION</scope>
    <source>
        <strain evidence="9">15085-1641.00</strain>
        <tissue evidence="9">Whole body</tissue>
    </source>
</reference>
<evidence type="ECO:0000256" key="6">
    <source>
        <dbReference type="SAM" id="Phobius"/>
    </source>
</evidence>
<keyword evidence="2" id="KW-0732">Signal</keyword>
<evidence type="ECO:0000259" key="7">
    <source>
        <dbReference type="PROSITE" id="PS50940"/>
    </source>
</evidence>
<keyword evidence="5" id="KW-0325">Glycoprotein</keyword>
<feature type="domain" description="Chitin-binding type-2" evidence="7">
    <location>
        <begin position="35"/>
        <end position="89"/>
    </location>
</feature>
<feature type="domain" description="Chitin-binding type-2" evidence="7">
    <location>
        <begin position="203"/>
        <end position="257"/>
    </location>
</feature>
<evidence type="ECO:0000256" key="3">
    <source>
        <dbReference type="ARBA" id="ARBA00022737"/>
    </source>
</evidence>
<evidence type="ECO:0000256" key="1">
    <source>
        <dbReference type="ARBA" id="ARBA00022669"/>
    </source>
</evidence>
<dbReference type="GeneID" id="111598919"/>
<feature type="domain" description="Chitin-binding type-2" evidence="7">
    <location>
        <begin position="483"/>
        <end position="537"/>
    </location>
</feature>
<dbReference type="PANTHER" id="PTHR23301:SF106">
    <property type="entry name" value="CHITIN-BINDING TYPE-2 DOMAIN-CONTAINING PROTEIN-RELATED"/>
    <property type="match status" value="1"/>
</dbReference>
<evidence type="ECO:0000256" key="5">
    <source>
        <dbReference type="ARBA" id="ARBA00023180"/>
    </source>
</evidence>
<evidence type="ECO:0000313" key="8">
    <source>
        <dbReference type="Proteomes" id="UP000504633"/>
    </source>
</evidence>
<name>A0A6J1LR15_DROHY</name>
<keyword evidence="8" id="KW-1185">Reference proteome</keyword>
<accession>A0A6J1LR15</accession>
<feature type="transmembrane region" description="Helical" evidence="6">
    <location>
        <begin position="7"/>
        <end position="26"/>
    </location>
</feature>
<feature type="domain" description="Chitin-binding type-2" evidence="7">
    <location>
        <begin position="259"/>
        <end position="313"/>
    </location>
</feature>
<dbReference type="Proteomes" id="UP000504633">
    <property type="component" value="Unplaced"/>
</dbReference>
<protein>
    <submittedName>
        <fullName evidence="9">Tenascin</fullName>
    </submittedName>
</protein>
<feature type="domain" description="Chitin-binding type-2" evidence="7">
    <location>
        <begin position="147"/>
        <end position="201"/>
    </location>
</feature>
<dbReference type="GO" id="GO:0005576">
    <property type="term" value="C:extracellular region"/>
    <property type="evidence" value="ECO:0007669"/>
    <property type="project" value="InterPro"/>
</dbReference>
<dbReference type="RefSeq" id="XP_023170157.2">
    <property type="nucleotide sequence ID" value="XM_023314389.2"/>
</dbReference>
<feature type="domain" description="Chitin-binding type-2" evidence="7">
    <location>
        <begin position="650"/>
        <end position="704"/>
    </location>
</feature>